<gene>
    <name evidence="4" type="ORF">FTW19_04715</name>
</gene>
<organism evidence="4 5">
    <name type="scientific">Terriglobus albidus</name>
    <dbReference type="NCBI Taxonomy" id="1592106"/>
    <lineage>
        <taxon>Bacteria</taxon>
        <taxon>Pseudomonadati</taxon>
        <taxon>Acidobacteriota</taxon>
        <taxon>Terriglobia</taxon>
        <taxon>Terriglobales</taxon>
        <taxon>Acidobacteriaceae</taxon>
        <taxon>Terriglobus</taxon>
    </lineage>
</organism>
<dbReference type="SMART" id="SM00267">
    <property type="entry name" value="GGDEF"/>
    <property type="match status" value="1"/>
</dbReference>
<evidence type="ECO:0000313" key="5">
    <source>
        <dbReference type="Proteomes" id="UP000321820"/>
    </source>
</evidence>
<dbReference type="EMBL" id="CP042806">
    <property type="protein sequence ID" value="QEE27372.1"/>
    <property type="molecule type" value="Genomic_DNA"/>
</dbReference>
<dbReference type="Proteomes" id="UP000321820">
    <property type="component" value="Chromosome"/>
</dbReference>
<dbReference type="AlphaFoldDB" id="A0A5B9E544"/>
<dbReference type="Gene3D" id="3.30.70.270">
    <property type="match status" value="1"/>
</dbReference>
<dbReference type="SMART" id="SM00091">
    <property type="entry name" value="PAS"/>
    <property type="match status" value="1"/>
</dbReference>
<dbReference type="InterPro" id="IPR035965">
    <property type="entry name" value="PAS-like_dom_sf"/>
</dbReference>
<feature type="domain" description="GGDEF" evidence="3">
    <location>
        <begin position="338"/>
        <end position="473"/>
    </location>
</feature>
<dbReference type="SMART" id="SM00052">
    <property type="entry name" value="EAL"/>
    <property type="match status" value="1"/>
</dbReference>
<evidence type="ECO:0000259" key="2">
    <source>
        <dbReference type="PROSITE" id="PS50883"/>
    </source>
</evidence>
<accession>A0A5B9E544</accession>
<dbReference type="SUPFAM" id="SSF141868">
    <property type="entry name" value="EAL domain-like"/>
    <property type="match status" value="1"/>
</dbReference>
<dbReference type="InterPro" id="IPR000014">
    <property type="entry name" value="PAS"/>
</dbReference>
<dbReference type="SUPFAM" id="SSF55785">
    <property type="entry name" value="PYP-like sensor domain (PAS domain)"/>
    <property type="match status" value="1"/>
</dbReference>
<dbReference type="NCBIfam" id="TIGR00254">
    <property type="entry name" value="GGDEF"/>
    <property type="match status" value="1"/>
</dbReference>
<dbReference type="CDD" id="cd01948">
    <property type="entry name" value="EAL"/>
    <property type="match status" value="1"/>
</dbReference>
<dbReference type="PROSITE" id="PS50883">
    <property type="entry name" value="EAL"/>
    <property type="match status" value="1"/>
</dbReference>
<dbReference type="PANTHER" id="PTHR44757:SF2">
    <property type="entry name" value="BIOFILM ARCHITECTURE MAINTENANCE PROTEIN MBAA"/>
    <property type="match status" value="1"/>
</dbReference>
<dbReference type="SMART" id="SM00065">
    <property type="entry name" value="GAF"/>
    <property type="match status" value="1"/>
</dbReference>
<dbReference type="CDD" id="cd00130">
    <property type="entry name" value="PAS"/>
    <property type="match status" value="1"/>
</dbReference>
<dbReference type="InterPro" id="IPR000160">
    <property type="entry name" value="GGDEF_dom"/>
</dbReference>
<dbReference type="InterPro" id="IPR003018">
    <property type="entry name" value="GAF"/>
</dbReference>
<feature type="domain" description="PAS" evidence="1">
    <location>
        <begin position="189"/>
        <end position="261"/>
    </location>
</feature>
<evidence type="ECO:0000259" key="1">
    <source>
        <dbReference type="PROSITE" id="PS50112"/>
    </source>
</evidence>
<dbReference type="NCBIfam" id="TIGR00229">
    <property type="entry name" value="sensory_box"/>
    <property type="match status" value="1"/>
</dbReference>
<dbReference type="InterPro" id="IPR029016">
    <property type="entry name" value="GAF-like_dom_sf"/>
</dbReference>
<reference evidence="4 5" key="1">
    <citation type="submission" date="2019-08" db="EMBL/GenBank/DDBJ databases">
        <title>Complete genome sequence of Terriglobus albidus strain ORNL.</title>
        <authorList>
            <person name="Podar M."/>
        </authorList>
    </citation>
    <scope>NUCLEOTIDE SEQUENCE [LARGE SCALE GENOMIC DNA]</scope>
    <source>
        <strain evidence="4 5">ORNL</strain>
    </source>
</reference>
<evidence type="ECO:0000259" key="3">
    <source>
        <dbReference type="PROSITE" id="PS50887"/>
    </source>
</evidence>
<dbReference type="Gene3D" id="3.20.20.450">
    <property type="entry name" value="EAL domain"/>
    <property type="match status" value="1"/>
</dbReference>
<protein>
    <submittedName>
        <fullName evidence="4">EAL domain-containing protein</fullName>
    </submittedName>
</protein>
<proteinExistence type="predicted"/>
<keyword evidence="5" id="KW-1185">Reference proteome</keyword>
<dbReference type="InterPro" id="IPR043128">
    <property type="entry name" value="Rev_trsase/Diguanyl_cyclase"/>
</dbReference>
<evidence type="ECO:0000313" key="4">
    <source>
        <dbReference type="EMBL" id="QEE27372.1"/>
    </source>
</evidence>
<dbReference type="InterPro" id="IPR001610">
    <property type="entry name" value="PAC"/>
</dbReference>
<dbReference type="OrthoDB" id="101222at2"/>
<dbReference type="FunFam" id="3.20.20.450:FF:000001">
    <property type="entry name" value="Cyclic di-GMP phosphodiesterase yahA"/>
    <property type="match status" value="1"/>
</dbReference>
<feature type="domain" description="EAL" evidence="2">
    <location>
        <begin position="482"/>
        <end position="738"/>
    </location>
</feature>
<dbReference type="SUPFAM" id="SSF55073">
    <property type="entry name" value="Nucleotide cyclase"/>
    <property type="match status" value="1"/>
</dbReference>
<dbReference type="CDD" id="cd01949">
    <property type="entry name" value="GGDEF"/>
    <property type="match status" value="1"/>
</dbReference>
<dbReference type="SMART" id="SM00086">
    <property type="entry name" value="PAC"/>
    <property type="match status" value="1"/>
</dbReference>
<dbReference type="InterPro" id="IPR052155">
    <property type="entry name" value="Biofilm_reg_signaling"/>
</dbReference>
<dbReference type="Pfam" id="PF00990">
    <property type="entry name" value="GGDEF"/>
    <property type="match status" value="1"/>
</dbReference>
<dbReference type="Pfam" id="PF00563">
    <property type="entry name" value="EAL"/>
    <property type="match status" value="1"/>
</dbReference>
<dbReference type="InterPro" id="IPR029787">
    <property type="entry name" value="Nucleotide_cyclase"/>
</dbReference>
<dbReference type="InterPro" id="IPR013655">
    <property type="entry name" value="PAS_fold_3"/>
</dbReference>
<name>A0A5B9E544_9BACT</name>
<dbReference type="PROSITE" id="PS50887">
    <property type="entry name" value="GGDEF"/>
    <property type="match status" value="1"/>
</dbReference>
<dbReference type="Pfam" id="PF08447">
    <property type="entry name" value="PAS_3"/>
    <property type="match status" value="1"/>
</dbReference>
<dbReference type="Gene3D" id="3.30.450.40">
    <property type="match status" value="1"/>
</dbReference>
<dbReference type="InterPro" id="IPR001633">
    <property type="entry name" value="EAL_dom"/>
</dbReference>
<dbReference type="KEGG" id="talb:FTW19_04715"/>
<dbReference type="Gene3D" id="3.30.450.20">
    <property type="entry name" value="PAS domain"/>
    <property type="match status" value="1"/>
</dbReference>
<dbReference type="PROSITE" id="PS50112">
    <property type="entry name" value="PAS"/>
    <property type="match status" value="1"/>
</dbReference>
<sequence length="748" mass="83962">MWSCMVTHPPTGAVPAALPPNEDERLAVLRSLCIMDTPSEPAFDQLTAMAVKIFAVPIALISLVDKDRQFFKSVQGTPIRETPRDLSFCAHSLLTEGETIIPDARLDPRFATNPFVVEEPYVRFYASSPIITPNGIRLGSFCIIDREPRTLNERETELLRHLASAASYLIDQRTTALQLEQAKQQIDLASERYRLATSATSDGIWDWDLRSGQIYLSARCSALLGYGGQERITSLRGCYRHIHRGDRKRIHEEIAHALHGQQNFSCEFRYLHGDGEWRWVECSGLLLSGAAGEPQRMVGALSDRNRIRAMDPLTHLHNRASFIDRIQSRIDKSSSEDEMYAVIYVDIDHFKRINDSLGHAEGDIVLLEIAARIRKSLADRPHSCAARLSSDEFAILLAHAPGEEDIAAYVQRLQEMLQAPVMSREQTLFLSASIGIATADALVRDAQSMLENADLAMYHAKNSGRSAHVAFAPHMREDAAKRVQLELDLRRALERDEIVLYYQPKVALRSGQVIGFEALVRWKHPDGEMISPAEFIPVAEETGLIRDLGMLTLRQAIRQAEQWRRDGILTDEMNVAVNISGRQIGDKGLVGFIRDQLQESGLPPHSLRLEVTESLLINSDTTTGEFFREIKALGIGIDMDDFGTGYSSLSYLHRFPFDALKVDRSFVQRIDQTEESLSLPRSIVALGKALGMRVLAEGIENMEQLTQLIRIECGYGQGYLFSKPVPAEEVPEMMRHLDSKMRTELMAS</sequence>
<dbReference type="InterPro" id="IPR035919">
    <property type="entry name" value="EAL_sf"/>
</dbReference>
<dbReference type="SUPFAM" id="SSF55781">
    <property type="entry name" value="GAF domain-like"/>
    <property type="match status" value="1"/>
</dbReference>
<dbReference type="PANTHER" id="PTHR44757">
    <property type="entry name" value="DIGUANYLATE CYCLASE DGCP"/>
    <property type="match status" value="1"/>
</dbReference>